<gene>
    <name evidence="2" type="ORF">TNIN_83241</name>
</gene>
<dbReference type="Proteomes" id="UP000886998">
    <property type="component" value="Unassembled WGS sequence"/>
</dbReference>
<name>A0A8X6YS14_9ARAC</name>
<evidence type="ECO:0000313" key="2">
    <source>
        <dbReference type="EMBL" id="GFY75928.1"/>
    </source>
</evidence>
<comment type="caution">
    <text evidence="2">The sequence shown here is derived from an EMBL/GenBank/DDBJ whole genome shotgun (WGS) entry which is preliminary data.</text>
</comment>
<feature type="region of interest" description="Disordered" evidence="1">
    <location>
        <begin position="73"/>
        <end position="105"/>
    </location>
</feature>
<organism evidence="2 3">
    <name type="scientific">Trichonephila inaurata madagascariensis</name>
    <dbReference type="NCBI Taxonomy" id="2747483"/>
    <lineage>
        <taxon>Eukaryota</taxon>
        <taxon>Metazoa</taxon>
        <taxon>Ecdysozoa</taxon>
        <taxon>Arthropoda</taxon>
        <taxon>Chelicerata</taxon>
        <taxon>Arachnida</taxon>
        <taxon>Araneae</taxon>
        <taxon>Araneomorphae</taxon>
        <taxon>Entelegynae</taxon>
        <taxon>Araneoidea</taxon>
        <taxon>Nephilidae</taxon>
        <taxon>Trichonephila</taxon>
        <taxon>Trichonephila inaurata</taxon>
    </lineage>
</organism>
<evidence type="ECO:0000256" key="1">
    <source>
        <dbReference type="SAM" id="MobiDB-lite"/>
    </source>
</evidence>
<dbReference type="EMBL" id="BMAV01021686">
    <property type="protein sequence ID" value="GFY75928.1"/>
    <property type="molecule type" value="Genomic_DNA"/>
</dbReference>
<reference evidence="2" key="1">
    <citation type="submission" date="2020-08" db="EMBL/GenBank/DDBJ databases">
        <title>Multicomponent nature underlies the extraordinary mechanical properties of spider dragline silk.</title>
        <authorList>
            <person name="Kono N."/>
            <person name="Nakamura H."/>
            <person name="Mori M."/>
            <person name="Yoshida Y."/>
            <person name="Ohtoshi R."/>
            <person name="Malay A.D."/>
            <person name="Moran D.A.P."/>
            <person name="Tomita M."/>
            <person name="Numata K."/>
            <person name="Arakawa K."/>
        </authorList>
    </citation>
    <scope>NUCLEOTIDE SEQUENCE</scope>
</reference>
<keyword evidence="3" id="KW-1185">Reference proteome</keyword>
<protein>
    <submittedName>
        <fullName evidence="2">Uncharacterized protein</fullName>
    </submittedName>
</protein>
<dbReference type="AlphaFoldDB" id="A0A8X6YS14"/>
<accession>A0A8X6YS14</accession>
<sequence>MYTKQNGKVVNRKCKCISTLAQKETPVKTPAHNRISMLCSCSSSEEKENGQEDHPKVPCVIGWRWTIQNLAKERTRRRKAKKTSDSETNIEDAEPTSDRQLKNRSLLQKPKWFEDHIMEVESYLDDYNPETYEEAVNSKNSTN</sequence>
<evidence type="ECO:0000313" key="3">
    <source>
        <dbReference type="Proteomes" id="UP000886998"/>
    </source>
</evidence>
<dbReference type="OrthoDB" id="6751514at2759"/>
<proteinExistence type="predicted"/>